<evidence type="ECO:0000256" key="3">
    <source>
        <dbReference type="ARBA" id="ARBA00011245"/>
    </source>
</evidence>
<dbReference type="PANTHER" id="PTHR11306">
    <property type="entry name" value="NIEMANN PICK TYPE C2 PROTEIN NPC2-RELATED"/>
    <property type="match status" value="1"/>
</dbReference>
<dbReference type="InterPro" id="IPR039670">
    <property type="entry name" value="NPC2-like"/>
</dbReference>
<organism evidence="10 11">
    <name type="scientific">Mycena pura</name>
    <dbReference type="NCBI Taxonomy" id="153505"/>
    <lineage>
        <taxon>Eukaryota</taxon>
        <taxon>Fungi</taxon>
        <taxon>Dikarya</taxon>
        <taxon>Basidiomycota</taxon>
        <taxon>Agaricomycotina</taxon>
        <taxon>Agaricomycetes</taxon>
        <taxon>Agaricomycetidae</taxon>
        <taxon>Agaricales</taxon>
        <taxon>Marasmiineae</taxon>
        <taxon>Mycenaceae</taxon>
        <taxon>Mycena</taxon>
    </lineage>
</organism>
<evidence type="ECO:0000256" key="7">
    <source>
        <dbReference type="ARBA" id="ARBA00023055"/>
    </source>
</evidence>
<dbReference type="GO" id="GO:0032366">
    <property type="term" value="P:intracellular sterol transport"/>
    <property type="evidence" value="ECO:0007669"/>
    <property type="project" value="InterPro"/>
</dbReference>
<gene>
    <name evidence="10" type="ORF">GGX14DRAFT_609274</name>
</gene>
<reference evidence="10" key="1">
    <citation type="submission" date="2023-03" db="EMBL/GenBank/DDBJ databases">
        <title>Massive genome expansion in bonnet fungi (Mycena s.s.) driven by repeated elements and novel gene families across ecological guilds.</title>
        <authorList>
            <consortium name="Lawrence Berkeley National Laboratory"/>
            <person name="Harder C.B."/>
            <person name="Miyauchi S."/>
            <person name="Viragh M."/>
            <person name="Kuo A."/>
            <person name="Thoen E."/>
            <person name="Andreopoulos B."/>
            <person name="Lu D."/>
            <person name="Skrede I."/>
            <person name="Drula E."/>
            <person name="Henrissat B."/>
            <person name="Morin E."/>
            <person name="Kohler A."/>
            <person name="Barry K."/>
            <person name="LaButti K."/>
            <person name="Morin E."/>
            <person name="Salamov A."/>
            <person name="Lipzen A."/>
            <person name="Mereny Z."/>
            <person name="Hegedus B."/>
            <person name="Baldrian P."/>
            <person name="Stursova M."/>
            <person name="Weitz H."/>
            <person name="Taylor A."/>
            <person name="Grigoriev I.V."/>
            <person name="Nagy L.G."/>
            <person name="Martin F."/>
            <person name="Kauserud H."/>
        </authorList>
    </citation>
    <scope>NUCLEOTIDE SEQUENCE</scope>
    <source>
        <strain evidence="10">9144</strain>
    </source>
</reference>
<evidence type="ECO:0000256" key="5">
    <source>
        <dbReference type="ARBA" id="ARBA00022448"/>
    </source>
</evidence>
<keyword evidence="7" id="KW-0445">Lipid transport</keyword>
<dbReference type="Gene3D" id="2.70.220.10">
    <property type="entry name" value="Ganglioside GM2 activator"/>
    <property type="match status" value="1"/>
</dbReference>
<comment type="function">
    <text evidence="1">Catalyzes the intermembrane transfer of phosphatidylglycerol and phosphatidylinositol.</text>
</comment>
<keyword evidence="6 8" id="KW-0732">Signal</keyword>
<accession>A0AAD6UM44</accession>
<dbReference type="EMBL" id="JARJCW010000177">
    <property type="protein sequence ID" value="KAJ7189449.1"/>
    <property type="molecule type" value="Genomic_DNA"/>
</dbReference>
<dbReference type="Proteomes" id="UP001219525">
    <property type="component" value="Unassembled WGS sequence"/>
</dbReference>
<evidence type="ECO:0000256" key="8">
    <source>
        <dbReference type="SAM" id="SignalP"/>
    </source>
</evidence>
<dbReference type="SUPFAM" id="SSF81296">
    <property type="entry name" value="E set domains"/>
    <property type="match status" value="1"/>
</dbReference>
<dbReference type="SMART" id="SM00737">
    <property type="entry name" value="ML"/>
    <property type="match status" value="1"/>
</dbReference>
<dbReference type="AlphaFoldDB" id="A0AAD6UM44"/>
<proteinExistence type="inferred from homology"/>
<comment type="caution">
    <text evidence="10">The sequence shown here is derived from an EMBL/GenBank/DDBJ whole genome shotgun (WGS) entry which is preliminary data.</text>
</comment>
<keyword evidence="5" id="KW-0813">Transport</keyword>
<dbReference type="Pfam" id="PF02221">
    <property type="entry name" value="E1_DerP2_DerF2"/>
    <property type="match status" value="1"/>
</dbReference>
<feature type="domain" description="MD-2-related lipid-recognition" evidence="9">
    <location>
        <begin position="41"/>
        <end position="163"/>
    </location>
</feature>
<evidence type="ECO:0000256" key="4">
    <source>
        <dbReference type="ARBA" id="ARBA00016056"/>
    </source>
</evidence>
<feature type="chain" id="PRO_5042114231" description="Phosphatidylglycerol/phosphatidylinositol transfer protein" evidence="8">
    <location>
        <begin position="21"/>
        <end position="173"/>
    </location>
</feature>
<dbReference type="CDD" id="cd00917">
    <property type="entry name" value="PG-PI_TP"/>
    <property type="match status" value="1"/>
</dbReference>
<evidence type="ECO:0000256" key="6">
    <source>
        <dbReference type="ARBA" id="ARBA00022729"/>
    </source>
</evidence>
<dbReference type="PROSITE" id="PS51257">
    <property type="entry name" value="PROKAR_LIPOPROTEIN"/>
    <property type="match status" value="1"/>
</dbReference>
<evidence type="ECO:0000313" key="10">
    <source>
        <dbReference type="EMBL" id="KAJ7189449.1"/>
    </source>
</evidence>
<evidence type="ECO:0000256" key="2">
    <source>
        <dbReference type="ARBA" id="ARBA00006370"/>
    </source>
</evidence>
<keyword evidence="11" id="KW-1185">Reference proteome</keyword>
<evidence type="ECO:0000256" key="1">
    <source>
        <dbReference type="ARBA" id="ARBA00002053"/>
    </source>
</evidence>
<dbReference type="InterPro" id="IPR033917">
    <property type="entry name" value="ML_PG-PI_TP"/>
</dbReference>
<dbReference type="InterPro" id="IPR036846">
    <property type="entry name" value="GM2-AP_sf"/>
</dbReference>
<protein>
    <recommendedName>
        <fullName evidence="4">Phosphatidylglycerol/phosphatidylinositol transfer protein</fullName>
    </recommendedName>
</protein>
<name>A0AAD6UM44_9AGAR</name>
<dbReference type="PANTHER" id="PTHR11306:SF0">
    <property type="entry name" value="PHOSPHATIDYLGLYCEROL_PHOSPHATIDYLINOSITOL TRANSFER PROTEIN"/>
    <property type="match status" value="1"/>
</dbReference>
<evidence type="ECO:0000259" key="9">
    <source>
        <dbReference type="SMART" id="SM00737"/>
    </source>
</evidence>
<sequence>MLQRSLTAFLLASFACFSAALPEQPQVAIAGSSLVADTWEYTDCGEPGDPVQIQSISVSPDPPKIGANLTVTIVADVVEPIEEGATADVLVKVGRIKLLEKTFDLCDEARKANATVSCPVQPGVHTVVQTVQLPKEVPKLKYVINVRGYTKDEVPMVCVDLAVQFHVFSKFWA</sequence>
<comment type="subunit">
    <text evidence="3">Monomer.</text>
</comment>
<dbReference type="GO" id="GO:0032934">
    <property type="term" value="F:sterol binding"/>
    <property type="evidence" value="ECO:0007669"/>
    <property type="project" value="InterPro"/>
</dbReference>
<comment type="similarity">
    <text evidence="2">Belongs to the NPC2 family.</text>
</comment>
<dbReference type="InterPro" id="IPR003172">
    <property type="entry name" value="ML_dom"/>
</dbReference>
<dbReference type="InterPro" id="IPR014756">
    <property type="entry name" value="Ig_E-set"/>
</dbReference>
<evidence type="ECO:0000313" key="11">
    <source>
        <dbReference type="Proteomes" id="UP001219525"/>
    </source>
</evidence>
<feature type="signal peptide" evidence="8">
    <location>
        <begin position="1"/>
        <end position="20"/>
    </location>
</feature>